<gene>
    <name evidence="3" type="ORF">MM213_08760</name>
</gene>
<sequence length="1530" mass="171314">MKQTLTMRFIFSEPEILTNNLKIYFYDENRRLITGDGILINQEGIVEIESKHISLISYFPYQIMVKRGNANIVPVLITSKDVLASCLDSKSPKVLRFNVDLKHLHTFLDYEEKPAQNVINVREEFSDEPVKPMREHITKEPLAAMEISETRFNEPIKPREIFRLPEDVDRDMKGKIVEANGNAVKNIPFVIYVEENSVDDQHKDVKLRPLLSGISDHLGAFNVKVPNKPFLNAFATVGDAIHDFLEIVLEDGRLPHFTLLVTINNNNTQTGNNNKDEDDCGCHDTPPTPNPLPDMEDLVSSESQYQQDIGGSCVNFTTPNRALEEFTYHSVVRLSDPEVMNAPGYIESLEGKIRQLERAIEEAQKNENLQAHTDSQLKSTGGSGRNVTLPSYFITEITNLLNLINTGNFPNFRNTQNKTRYQLLEDVFASIINNAQSREPLSPQIRTSVTNHFSSCFPEASSGKLRESQLTDYFNFTNTQSWLCVQAKLNHFITLQTNFRSSSSTSTPTPTPTANDPISPATDHSIMNLEWMQAELQRLRQTRERALSRNHLGLSRSEISIENQIQWDSPLPLVQPASIAHGHLLHFRQVWKAHGYSMGDLLYSLPLAPGQQKQIAIHDWDRRDTASRSEIQSVEESLSNSFSQDRDINEIVRSNLQENIEASSSAKTKGFSAGGGSATSAAAAIPIGGIPVNLKVGFSGGVSGGRSSASSDASQTSSRNLSASNMQSIREKTMQNASSLRSQRSTVITTVSQSETTTVTTESVGNYNHCHAITIQYFEVLRHLAVYNELVDVQECLFIPLTITLFDDAKIVRWADLLKPALRAPAYQYGKLLEGFDSVRRFYEINSLGRPSSEVYYNRPSARYCDEDIVKISGNFRIKIQFTCPTKALVPMDDALAQRYERIANGNNSMGLVNIPPSLFIDQDVDRANWRAKLGFISEIEDIRIKVNNAFDQDRERVFFEEIQKVNAIGQFAASIKIFISTPNHEEIPARISLTRRSNVRTGVRNGEPPIFDFTFTSVSNVSIAKRVDILSFGITADHADTLPDGSRLIVDHIKANYESDYLSAQLCDARPSADLTLGSVSVRTPMTESEMVSPRAEDLRNRNELLDHINSNIEYYHKAIWVQMDPDRRLMLLEGFKVEVPPRENPAYRPGNGEPQYLFGDDPNQRNMISLASVIENRLIGIAGNSLIMPVAKGHNLNPYFRNINDEVEIDGKKVSRLMLHYMPEKGFKETPFRISIPTKGVFAEAVMGACNSCEKIDNTRYWEWDKPIPNSPTAIQPVSMDSRKSENWDILKPSGMSESMISQMTPQNYALPNALAEALKNITSKDVFNNLTGLDQNQKNAIEALKLQTAAAVDYAKTAADLAKSAEIPKNADLVAESIRRNVKDPEKAEQLVEEYYKKLIGEQKAKDGKETNQLNNRLADKLINSDKGGEISIKNPDGSTTTAKFPAGTESKTPKENIKPKETDDKNNPINDSSKEIDLYNPKINQARTIIDQKLGELFPFLSNLLAGKITQSNQSSTVDDEDGPMA</sequence>
<feature type="compositionally biased region" description="Basic and acidic residues" evidence="2">
    <location>
        <begin position="1455"/>
        <end position="1480"/>
    </location>
</feature>
<evidence type="ECO:0000313" key="4">
    <source>
        <dbReference type="Proteomes" id="UP001165430"/>
    </source>
</evidence>
<feature type="region of interest" description="Disordered" evidence="2">
    <location>
        <begin position="1430"/>
        <end position="1480"/>
    </location>
</feature>
<proteinExistence type="predicted"/>
<dbReference type="EMBL" id="JAKZGO010000006">
    <property type="protein sequence ID" value="MCH7413572.1"/>
    <property type="molecule type" value="Genomic_DNA"/>
</dbReference>
<dbReference type="Proteomes" id="UP001165430">
    <property type="component" value="Unassembled WGS sequence"/>
</dbReference>
<accession>A0ABS9VAV3</accession>
<evidence type="ECO:0000313" key="3">
    <source>
        <dbReference type="EMBL" id="MCH7413572.1"/>
    </source>
</evidence>
<evidence type="ECO:0000256" key="2">
    <source>
        <dbReference type="SAM" id="MobiDB-lite"/>
    </source>
</evidence>
<keyword evidence="4" id="KW-1185">Reference proteome</keyword>
<name>A0ABS9VAV3_9BACT</name>
<dbReference type="RefSeq" id="WP_241411441.1">
    <property type="nucleotide sequence ID" value="NZ_JAKZGO010000006.1"/>
</dbReference>
<evidence type="ECO:0000256" key="1">
    <source>
        <dbReference type="SAM" id="Coils"/>
    </source>
</evidence>
<feature type="region of interest" description="Disordered" evidence="2">
    <location>
        <begin position="270"/>
        <end position="292"/>
    </location>
</feature>
<feature type="coiled-coil region" evidence="1">
    <location>
        <begin position="346"/>
        <end position="373"/>
    </location>
</feature>
<reference evidence="3" key="1">
    <citation type="submission" date="2022-03" db="EMBL/GenBank/DDBJ databases">
        <title>De novo assembled genomes of Belliella spp. (Cyclobacteriaceae) strains.</title>
        <authorList>
            <person name="Szabo A."/>
            <person name="Korponai K."/>
            <person name="Felfoldi T."/>
        </authorList>
    </citation>
    <scope>NUCLEOTIDE SEQUENCE</scope>
    <source>
        <strain evidence="3">DSM 111903</strain>
    </source>
</reference>
<comment type="caution">
    <text evidence="3">The sequence shown here is derived from an EMBL/GenBank/DDBJ whole genome shotgun (WGS) entry which is preliminary data.</text>
</comment>
<protein>
    <submittedName>
        <fullName evidence="3">Uncharacterized protein</fullName>
    </submittedName>
</protein>
<keyword evidence="1" id="KW-0175">Coiled coil</keyword>
<organism evidence="3 4">
    <name type="scientific">Belliella alkalica</name>
    <dbReference type="NCBI Taxonomy" id="1730871"/>
    <lineage>
        <taxon>Bacteria</taxon>
        <taxon>Pseudomonadati</taxon>
        <taxon>Bacteroidota</taxon>
        <taxon>Cytophagia</taxon>
        <taxon>Cytophagales</taxon>
        <taxon>Cyclobacteriaceae</taxon>
        <taxon>Belliella</taxon>
    </lineage>
</organism>